<evidence type="ECO:0000313" key="8">
    <source>
        <dbReference type="Proteomes" id="UP000220034"/>
    </source>
</evidence>
<evidence type="ECO:0000256" key="6">
    <source>
        <dbReference type="NCBIfam" id="TIGR00152"/>
    </source>
</evidence>
<dbReference type="OrthoDB" id="9812943at2"/>
<keyword evidence="5 7" id="KW-0418">Kinase</keyword>
<protein>
    <recommendedName>
        <fullName evidence="5 6">Dephospho-CoA kinase</fullName>
        <ecNumber evidence="5 6">2.7.1.24</ecNumber>
    </recommendedName>
    <alternativeName>
        <fullName evidence="5">Dephosphocoenzyme A kinase</fullName>
    </alternativeName>
</protein>
<comment type="function">
    <text evidence="5">Catalyzes the phosphorylation of the 3'-hydroxyl group of dephosphocoenzyme A to form coenzyme A.</text>
</comment>
<dbReference type="UniPathway" id="UPA00241">
    <property type="reaction ID" value="UER00356"/>
</dbReference>
<sequence length="198" mass="20985">MIAHRIGLTGSIGMGKSTTAALFMAEDVPVWDADAVVHRLYTQGGAAVVPLGALIPDAVQAGAVDRIHLRQALLTDPALMKQVESIVHPLVGADRTQFVAENTAPIILFDIPLLFETGQAQAYDSVVVVSAPAAVQRERVLARDGMTVAAFEAILAKQVPDAEKRAQADHVIDTSQGMDAARDQVRAILDSIRGTMNA</sequence>
<comment type="subcellular location">
    <subcellularLocation>
        <location evidence="5">Cytoplasm</location>
    </subcellularLocation>
</comment>
<evidence type="ECO:0000256" key="4">
    <source>
        <dbReference type="ARBA" id="ARBA00022993"/>
    </source>
</evidence>
<dbReference type="GO" id="GO:0004140">
    <property type="term" value="F:dephospho-CoA kinase activity"/>
    <property type="evidence" value="ECO:0007669"/>
    <property type="project" value="UniProtKB-UniRule"/>
</dbReference>
<keyword evidence="3 5" id="KW-0067">ATP-binding</keyword>
<dbReference type="PROSITE" id="PS51219">
    <property type="entry name" value="DPCK"/>
    <property type="match status" value="1"/>
</dbReference>
<keyword evidence="8" id="KW-1185">Reference proteome</keyword>
<reference evidence="8" key="1">
    <citation type="submission" date="2017-09" db="EMBL/GenBank/DDBJ databases">
        <authorList>
            <person name="Varghese N."/>
            <person name="Submissions S."/>
        </authorList>
    </citation>
    <scope>NUCLEOTIDE SEQUENCE [LARGE SCALE GENOMIC DNA]</scope>
    <source>
        <strain evidence="8">C7</strain>
    </source>
</reference>
<comment type="catalytic activity">
    <reaction evidence="5">
        <text>3'-dephospho-CoA + ATP = ADP + CoA + H(+)</text>
        <dbReference type="Rhea" id="RHEA:18245"/>
        <dbReference type="ChEBI" id="CHEBI:15378"/>
        <dbReference type="ChEBI" id="CHEBI:30616"/>
        <dbReference type="ChEBI" id="CHEBI:57287"/>
        <dbReference type="ChEBI" id="CHEBI:57328"/>
        <dbReference type="ChEBI" id="CHEBI:456216"/>
        <dbReference type="EC" id="2.7.1.24"/>
    </reaction>
</comment>
<dbReference type="InterPro" id="IPR001977">
    <property type="entry name" value="Depp_CoAkinase"/>
</dbReference>
<dbReference type="EC" id="2.7.1.24" evidence="5 6"/>
<dbReference type="EMBL" id="OCTN01000001">
    <property type="protein sequence ID" value="SOH93271.1"/>
    <property type="molecule type" value="Genomic_DNA"/>
</dbReference>
<keyword evidence="4 5" id="KW-0173">Coenzyme A biosynthesis</keyword>
<dbReference type="GO" id="GO:0005737">
    <property type="term" value="C:cytoplasm"/>
    <property type="evidence" value="ECO:0007669"/>
    <property type="project" value="UniProtKB-SubCell"/>
</dbReference>
<dbReference type="RefSeq" id="WP_097928788.1">
    <property type="nucleotide sequence ID" value="NZ_OCTN01000001.1"/>
</dbReference>
<dbReference type="GO" id="GO:0005524">
    <property type="term" value="F:ATP binding"/>
    <property type="evidence" value="ECO:0007669"/>
    <property type="project" value="UniProtKB-UniRule"/>
</dbReference>
<evidence type="ECO:0000313" key="7">
    <source>
        <dbReference type="EMBL" id="SOH93271.1"/>
    </source>
</evidence>
<dbReference type="Gene3D" id="3.40.50.300">
    <property type="entry name" value="P-loop containing nucleotide triphosphate hydrolases"/>
    <property type="match status" value="1"/>
</dbReference>
<gene>
    <name evidence="5" type="primary">coaE</name>
    <name evidence="7" type="ORF">SAMN06273572_1011127</name>
</gene>
<dbReference type="Pfam" id="PF01121">
    <property type="entry name" value="CoaE"/>
    <property type="match status" value="1"/>
</dbReference>
<accession>A0A2C9CP17</accession>
<dbReference type="PANTHER" id="PTHR10695">
    <property type="entry name" value="DEPHOSPHO-COA KINASE-RELATED"/>
    <property type="match status" value="1"/>
</dbReference>
<comment type="similarity">
    <text evidence="1 5">Belongs to the CoaE family.</text>
</comment>
<dbReference type="CDD" id="cd02022">
    <property type="entry name" value="DPCK"/>
    <property type="match status" value="1"/>
</dbReference>
<feature type="binding site" evidence="5">
    <location>
        <begin position="13"/>
        <end position="18"/>
    </location>
    <ligand>
        <name>ATP</name>
        <dbReference type="ChEBI" id="CHEBI:30616"/>
    </ligand>
</feature>
<keyword evidence="5" id="KW-0808">Transferase</keyword>
<name>A0A2C9CP17_9RHOB</name>
<comment type="pathway">
    <text evidence="5">Cofactor biosynthesis; coenzyme A biosynthesis; CoA from (R)-pantothenate: step 5/5.</text>
</comment>
<evidence type="ECO:0000256" key="2">
    <source>
        <dbReference type="ARBA" id="ARBA00022741"/>
    </source>
</evidence>
<evidence type="ECO:0000256" key="5">
    <source>
        <dbReference type="HAMAP-Rule" id="MF_00376"/>
    </source>
</evidence>
<dbReference type="AlphaFoldDB" id="A0A2C9CP17"/>
<dbReference type="InterPro" id="IPR027417">
    <property type="entry name" value="P-loop_NTPase"/>
</dbReference>
<dbReference type="NCBIfam" id="TIGR00152">
    <property type="entry name" value="dephospho-CoA kinase"/>
    <property type="match status" value="1"/>
</dbReference>
<keyword evidence="2 5" id="KW-0547">Nucleotide-binding</keyword>
<evidence type="ECO:0000256" key="1">
    <source>
        <dbReference type="ARBA" id="ARBA00009018"/>
    </source>
</evidence>
<organism evidence="7 8">
    <name type="scientific">Pontivivens marinum</name>
    <dbReference type="NCBI Taxonomy" id="1690039"/>
    <lineage>
        <taxon>Bacteria</taxon>
        <taxon>Pseudomonadati</taxon>
        <taxon>Pseudomonadota</taxon>
        <taxon>Alphaproteobacteria</taxon>
        <taxon>Rhodobacterales</taxon>
        <taxon>Paracoccaceae</taxon>
        <taxon>Pontivivens</taxon>
    </lineage>
</organism>
<dbReference type="GO" id="GO:0015937">
    <property type="term" value="P:coenzyme A biosynthetic process"/>
    <property type="evidence" value="ECO:0007669"/>
    <property type="project" value="UniProtKB-UniRule"/>
</dbReference>
<dbReference type="PANTHER" id="PTHR10695:SF46">
    <property type="entry name" value="BIFUNCTIONAL COENZYME A SYNTHASE-RELATED"/>
    <property type="match status" value="1"/>
</dbReference>
<dbReference type="Proteomes" id="UP000220034">
    <property type="component" value="Unassembled WGS sequence"/>
</dbReference>
<dbReference type="SUPFAM" id="SSF52540">
    <property type="entry name" value="P-loop containing nucleoside triphosphate hydrolases"/>
    <property type="match status" value="1"/>
</dbReference>
<proteinExistence type="inferred from homology"/>
<dbReference type="HAMAP" id="MF_00376">
    <property type="entry name" value="Dephospho_CoA_kinase"/>
    <property type="match status" value="1"/>
</dbReference>
<keyword evidence="5" id="KW-0963">Cytoplasm</keyword>
<evidence type="ECO:0000256" key="3">
    <source>
        <dbReference type="ARBA" id="ARBA00022840"/>
    </source>
</evidence>